<evidence type="ECO:0000313" key="3">
    <source>
        <dbReference type="Proteomes" id="UP001153365"/>
    </source>
</evidence>
<dbReference type="EMBL" id="CALTRL010005790">
    <property type="protein sequence ID" value="CAH7686381.1"/>
    <property type="molecule type" value="Genomic_DNA"/>
</dbReference>
<accession>A0AAV0BIV6</accession>
<protein>
    <submittedName>
        <fullName evidence="2">Expressed protein</fullName>
    </submittedName>
</protein>
<comment type="caution">
    <text evidence="2">The sequence shown here is derived from an EMBL/GenBank/DDBJ whole genome shotgun (WGS) entry which is preliminary data.</text>
</comment>
<dbReference type="Proteomes" id="UP001153365">
    <property type="component" value="Unassembled WGS sequence"/>
</dbReference>
<organism evidence="2 3">
    <name type="scientific">Phakopsora pachyrhizi</name>
    <name type="common">Asian soybean rust disease fungus</name>
    <dbReference type="NCBI Taxonomy" id="170000"/>
    <lineage>
        <taxon>Eukaryota</taxon>
        <taxon>Fungi</taxon>
        <taxon>Dikarya</taxon>
        <taxon>Basidiomycota</taxon>
        <taxon>Pucciniomycotina</taxon>
        <taxon>Pucciniomycetes</taxon>
        <taxon>Pucciniales</taxon>
        <taxon>Phakopsoraceae</taxon>
        <taxon>Phakopsora</taxon>
    </lineage>
</organism>
<evidence type="ECO:0000256" key="1">
    <source>
        <dbReference type="SAM" id="SignalP"/>
    </source>
</evidence>
<feature type="chain" id="PRO_5043919853" evidence="1">
    <location>
        <begin position="24"/>
        <end position="186"/>
    </location>
</feature>
<proteinExistence type="predicted"/>
<sequence>MHPFSILVIILSYSLSFTEIVESVNLFSDLKLHGSEESRPILDGMNSQSEIINFKSFDSGVPQLKLHESDQSLTEDLQGLKDENRSLKDTVSSPRSVDDECDETTIASGLPLRTENHRLRKRRLLADCAVRRKKKSMRSKARRMARKAKENCIIFLLKTMAMFKSQWAKRKLLYIKISKFFRMRWS</sequence>
<name>A0AAV0BIV6_PHAPC</name>
<keyword evidence="1" id="KW-0732">Signal</keyword>
<dbReference type="AlphaFoldDB" id="A0AAV0BIV6"/>
<reference evidence="2" key="1">
    <citation type="submission" date="2022-06" db="EMBL/GenBank/DDBJ databases">
        <authorList>
            <consortium name="SYNGENTA / RWTH Aachen University"/>
        </authorList>
    </citation>
    <scope>NUCLEOTIDE SEQUENCE</scope>
</reference>
<keyword evidence="3" id="KW-1185">Reference proteome</keyword>
<gene>
    <name evidence="2" type="ORF">PPACK8108_LOCUS21025</name>
</gene>
<feature type="signal peptide" evidence="1">
    <location>
        <begin position="1"/>
        <end position="23"/>
    </location>
</feature>
<evidence type="ECO:0000313" key="2">
    <source>
        <dbReference type="EMBL" id="CAH7686381.1"/>
    </source>
</evidence>